<dbReference type="InterPro" id="IPR011042">
    <property type="entry name" value="6-blade_b-propeller_TolB-like"/>
</dbReference>
<dbReference type="Gene3D" id="3.40.30.10">
    <property type="entry name" value="Glutaredoxin"/>
    <property type="match status" value="1"/>
</dbReference>
<evidence type="ECO:0000313" key="4">
    <source>
        <dbReference type="EMBL" id="KAJ8908953.1"/>
    </source>
</evidence>
<proteinExistence type="predicted"/>
<keyword evidence="1" id="KW-0677">Repeat</keyword>
<gene>
    <name evidence="4" type="ORF">NDN08_005653</name>
</gene>
<dbReference type="EMBL" id="JAMWBK010000001">
    <property type="protein sequence ID" value="KAJ8908953.1"/>
    <property type="molecule type" value="Genomic_DNA"/>
</dbReference>
<dbReference type="Proteomes" id="UP001157974">
    <property type="component" value="Unassembled WGS sequence"/>
</dbReference>
<dbReference type="AlphaFoldDB" id="A0AAV8V453"/>
<dbReference type="InterPro" id="IPR036249">
    <property type="entry name" value="Thioredoxin-like_sf"/>
</dbReference>
<dbReference type="PANTHER" id="PTHR46388">
    <property type="entry name" value="NHL REPEAT-CONTAINING PROTEIN 2"/>
    <property type="match status" value="1"/>
</dbReference>
<reference evidence="4 5" key="1">
    <citation type="journal article" date="2023" name="Nat. Commun.">
        <title>Origin of minicircular mitochondrial genomes in red algae.</title>
        <authorList>
            <person name="Lee Y."/>
            <person name="Cho C.H."/>
            <person name="Lee Y.M."/>
            <person name="Park S.I."/>
            <person name="Yang J.H."/>
            <person name="West J.A."/>
            <person name="Bhattacharya D."/>
            <person name="Yoon H.S."/>
        </authorList>
    </citation>
    <scope>NUCLEOTIDE SEQUENCE [LARGE SCALE GENOMIC DNA]</scope>
    <source>
        <strain evidence="4 5">CCMP1338</strain>
        <tissue evidence="4">Whole cell</tissue>
    </source>
</reference>
<dbReference type="Pfam" id="PF01436">
    <property type="entry name" value="NHL"/>
    <property type="match status" value="1"/>
</dbReference>
<dbReference type="SUPFAM" id="SSF101898">
    <property type="entry name" value="NHL repeat"/>
    <property type="match status" value="1"/>
</dbReference>
<name>A0AAV8V453_9RHOD</name>
<dbReference type="PANTHER" id="PTHR46388:SF2">
    <property type="entry name" value="NHL REPEAT-CONTAINING PROTEIN 2"/>
    <property type="match status" value="1"/>
</dbReference>
<evidence type="ECO:0000259" key="3">
    <source>
        <dbReference type="Pfam" id="PF13905"/>
    </source>
</evidence>
<dbReference type="Pfam" id="PF13905">
    <property type="entry name" value="Thioredoxin_8"/>
    <property type="match status" value="1"/>
</dbReference>
<protein>
    <recommendedName>
        <fullName evidence="3">Thioredoxin-like fold domain-containing protein</fullName>
    </recommendedName>
</protein>
<accession>A0AAV8V453</accession>
<keyword evidence="5" id="KW-1185">Reference proteome</keyword>
<comment type="caution">
    <text evidence="4">The sequence shown here is derived from an EMBL/GenBank/DDBJ whole genome shotgun (WGS) entry which is preliminary data.</text>
</comment>
<dbReference type="InterPro" id="IPR001258">
    <property type="entry name" value="NHL_repeat"/>
</dbReference>
<feature type="region of interest" description="Disordered" evidence="2">
    <location>
        <begin position="443"/>
        <end position="465"/>
    </location>
</feature>
<feature type="domain" description="Thioredoxin-like fold" evidence="3">
    <location>
        <begin position="103"/>
        <end position="196"/>
    </location>
</feature>
<evidence type="ECO:0000256" key="2">
    <source>
        <dbReference type="SAM" id="MobiDB-lite"/>
    </source>
</evidence>
<sequence>MESTGFVQVSSGASGRLRRGRSVATALGPSNLVIAANALSGTALLIVLARLRGQTRWWSAEGLLRSAFPTISRASGGRRDVEFGSGTEWVNCDPFSFSKELKGKVVLLHFMTYGCSNCVHALDSIRAIEEEVQDPRLVIISVSCGKLVPERDSKNVSEAVQRLGIKHCVVNDTQLELWQSVGAQGWPTLALVDGKGVLKDVAMGEPSPTVLTRRIREELQLVPESTAAWRPSILSNVSASRFSSAMRYPSAVAIDERRAQTWISDCGNHRILQLDQQGQVTNEFGGAGEEGFEDGRASHARFRRPNGLAISNKHNALFVADTGNHAIRRIDLDTLEVRIALGDFSREEKRMEIGTAVEAAHESASPRVSTVAGDGTQGFDLVGGKVGADQKLCSPMDVCVVSGLELLIVAMSGSNQIWKMAMDRMDEGLVSFSGNGSERRLDSSSAARAEWAQPSSVVGHSSSDGEERRELLVADAESNSIRSVSLDQSNFPTRTIAGGDPLFPDNLFAFGDRVGNRFVARFAHPLAVVSAGDGSPYAFVADTYNHRIKKVNVRTGFVSILCGTGAPGFSDGTGTQASFWEPCGLSLSEENERLLVADRNNHAIRVVNLRTGSTSTMRIMTSA</sequence>
<dbReference type="Gene3D" id="2.120.10.30">
    <property type="entry name" value="TolB, C-terminal domain"/>
    <property type="match status" value="2"/>
</dbReference>
<evidence type="ECO:0000313" key="5">
    <source>
        <dbReference type="Proteomes" id="UP001157974"/>
    </source>
</evidence>
<dbReference type="SUPFAM" id="SSF52833">
    <property type="entry name" value="Thioredoxin-like"/>
    <property type="match status" value="1"/>
</dbReference>
<dbReference type="InterPro" id="IPR012336">
    <property type="entry name" value="Thioredoxin-like_fold"/>
</dbReference>
<evidence type="ECO:0000256" key="1">
    <source>
        <dbReference type="ARBA" id="ARBA00022737"/>
    </source>
</evidence>
<organism evidence="4 5">
    <name type="scientific">Rhodosorus marinus</name>
    <dbReference type="NCBI Taxonomy" id="101924"/>
    <lineage>
        <taxon>Eukaryota</taxon>
        <taxon>Rhodophyta</taxon>
        <taxon>Stylonematophyceae</taxon>
        <taxon>Stylonematales</taxon>
        <taxon>Stylonemataceae</taxon>
        <taxon>Rhodosorus</taxon>
    </lineage>
</organism>
<feature type="compositionally biased region" description="Polar residues" evidence="2">
    <location>
        <begin position="453"/>
        <end position="462"/>
    </location>
</feature>